<evidence type="ECO:0000313" key="3">
    <source>
        <dbReference type="Proteomes" id="UP000001505"/>
    </source>
</evidence>
<evidence type="ECO:0000313" key="2">
    <source>
        <dbReference type="EMBL" id="ADI38687.1"/>
    </source>
</evidence>
<sequence length="109" mass="12739">MITNGKAPESYQVQKARRKLLKQMEAENKQINEKAIDQMKKAIHIWIDRHQSERIALQDRPIRLFDENSHPAKTKSKFVNEMLCILKDEKEKEVAKSLAGRIKTKSLPE</sequence>
<gene>
    <name evidence="2" type="ordered locus">wcw_1335</name>
</gene>
<reference evidence="2 3" key="1">
    <citation type="journal article" date="2010" name="PLoS ONE">
        <title>The Waddlia genome: a window into chlamydial biology.</title>
        <authorList>
            <person name="Bertelli C."/>
            <person name="Collyn F."/>
            <person name="Croxatto A."/>
            <person name="Ruckert C."/>
            <person name="Polkinghorne A."/>
            <person name="Kebbi-Beghdadi C."/>
            <person name="Goesmann A."/>
            <person name="Vaughan L."/>
            <person name="Greub G."/>
        </authorList>
    </citation>
    <scope>NUCLEOTIDE SEQUENCE [LARGE SCALE GENOMIC DNA]</scope>
    <source>
        <strain evidence="3">ATCC VR-1470 / WSU 86-1044</strain>
    </source>
</reference>
<keyword evidence="1" id="KW-0175">Coiled coil</keyword>
<dbReference type="Proteomes" id="UP000001505">
    <property type="component" value="Chromosome"/>
</dbReference>
<name>D6YRJ2_WADCW</name>
<dbReference type="RefSeq" id="WP_013182398.1">
    <property type="nucleotide sequence ID" value="NC_014225.1"/>
</dbReference>
<accession>D6YRJ2</accession>
<dbReference type="KEGG" id="wch:wcw_1335"/>
<protein>
    <submittedName>
        <fullName evidence="2">Uncharacterized protein</fullName>
    </submittedName>
</protein>
<evidence type="ECO:0000256" key="1">
    <source>
        <dbReference type="SAM" id="Coils"/>
    </source>
</evidence>
<organism evidence="2 3">
    <name type="scientific">Waddlia chondrophila (strain ATCC VR-1470 / WSU 86-1044)</name>
    <dbReference type="NCBI Taxonomy" id="716544"/>
    <lineage>
        <taxon>Bacteria</taxon>
        <taxon>Pseudomonadati</taxon>
        <taxon>Chlamydiota</taxon>
        <taxon>Chlamydiia</taxon>
        <taxon>Parachlamydiales</taxon>
        <taxon>Waddliaceae</taxon>
        <taxon>Waddlia</taxon>
    </lineage>
</organism>
<dbReference type="EMBL" id="CP001928">
    <property type="protein sequence ID" value="ADI38687.1"/>
    <property type="molecule type" value="Genomic_DNA"/>
</dbReference>
<keyword evidence="3" id="KW-1185">Reference proteome</keyword>
<dbReference type="HOGENOM" id="CLU_2182895_0_0_0"/>
<dbReference type="AlphaFoldDB" id="D6YRJ2"/>
<proteinExistence type="predicted"/>
<feature type="coiled-coil region" evidence="1">
    <location>
        <begin position="14"/>
        <end position="41"/>
    </location>
</feature>
<dbReference type="OrthoDB" id="22054at2"/>